<dbReference type="Proteomes" id="UP000694864">
    <property type="component" value="Chromosome 7"/>
</dbReference>
<feature type="compositionally biased region" description="Basic and acidic residues" evidence="2">
    <location>
        <begin position="731"/>
        <end position="757"/>
    </location>
</feature>
<feature type="compositionally biased region" description="Acidic residues" evidence="2">
    <location>
        <begin position="189"/>
        <end position="198"/>
    </location>
</feature>
<keyword evidence="3" id="KW-0472">Membrane</keyword>
<dbReference type="InterPro" id="IPR008978">
    <property type="entry name" value="HSP20-like_chaperone"/>
</dbReference>
<organism evidence="5 6">
    <name type="scientific">Camelina sativa</name>
    <name type="common">False flax</name>
    <name type="synonym">Myagrum sativum</name>
    <dbReference type="NCBI Taxonomy" id="90675"/>
    <lineage>
        <taxon>Eukaryota</taxon>
        <taxon>Viridiplantae</taxon>
        <taxon>Streptophyta</taxon>
        <taxon>Embryophyta</taxon>
        <taxon>Tracheophyta</taxon>
        <taxon>Spermatophyta</taxon>
        <taxon>Magnoliopsida</taxon>
        <taxon>eudicotyledons</taxon>
        <taxon>Gunneridae</taxon>
        <taxon>Pentapetalae</taxon>
        <taxon>rosids</taxon>
        <taxon>malvids</taxon>
        <taxon>Brassicales</taxon>
        <taxon>Brassicaceae</taxon>
        <taxon>Camelineae</taxon>
        <taxon>Camelina</taxon>
    </lineage>
</organism>
<comment type="similarity">
    <text evidence="1">Belongs to the small heat shock protein (HSP20) family.</text>
</comment>
<feature type="compositionally biased region" description="Basic and acidic residues" evidence="2">
    <location>
        <begin position="696"/>
        <end position="714"/>
    </location>
</feature>
<feature type="compositionally biased region" description="Basic and acidic residues" evidence="2">
    <location>
        <begin position="1910"/>
        <end position="1952"/>
    </location>
</feature>
<feature type="compositionally biased region" description="Basic and acidic residues" evidence="2">
    <location>
        <begin position="279"/>
        <end position="356"/>
    </location>
</feature>
<feature type="compositionally biased region" description="Basic and acidic residues" evidence="2">
    <location>
        <begin position="414"/>
        <end position="449"/>
    </location>
</feature>
<dbReference type="Gene3D" id="2.60.40.790">
    <property type="match status" value="1"/>
</dbReference>
<feature type="compositionally biased region" description="Basic and acidic residues" evidence="2">
    <location>
        <begin position="1006"/>
        <end position="1085"/>
    </location>
</feature>
<evidence type="ECO:0000256" key="3">
    <source>
        <dbReference type="SAM" id="Phobius"/>
    </source>
</evidence>
<feature type="compositionally biased region" description="Basic and acidic residues" evidence="2">
    <location>
        <begin position="2326"/>
        <end position="2353"/>
    </location>
</feature>
<feature type="compositionally biased region" description="Acidic residues" evidence="2">
    <location>
        <begin position="372"/>
        <end position="381"/>
    </location>
</feature>
<sequence length="2937" mass="342112">MELELGFKVTRTREDVSSSVDFRFSKDPFGPLVLSRETDSRFIIIIHIKGFKKEGIEIDINKEGDRITIEGRKPVEEMVMIRWMAWRKEVEFRVFKKVFRIPDTVVLDEIKARFDDDDATLTITMPKRVKGISGFNIEEEEEERVDKGEVEEQSTVWEESDAHSEKFETEIQREEGFGENESQVLGEEQKEEDETGDDYLEKNHQIDEQDKILERIEDEKQLAESNEDSSLRKPPDIEGHEQRRHNEQDKKQKRVDEAESNSDDFGSTAFEEIEEQEPDHEQLDRTSKSGAKEKKTTDGDGDGLSKDQGIKEEPERRNDKRKIKDIVQVKGEEDKKKTVKKEIKRGDSKVKSDAKMGELFASNFADTAMNTEDLESDEELDKTEKLVEKKYKQEENAEVGAQSEDISLTNPTDFEGRDSHAQTRHEEQENSQHSETEILREEEFGERESQVLGEEQKDIEETDDDNLDKINQIEEQEEEKIVADSNKENEDSSLRKLPDIQERESHEQTRHEEQERVVEQQDSQAETNSNDFGCRAFEDQVGEQKPHVTKSREMEKEKIDDDDVGLRKVQEIEEPEIHNEESKKSEGETSGDERNKTAKMDIKNRDAKEEVDGKMGEGFRPNIDRTQVVAENDIGETETKADEFESDKLKADEVHKIHELVEKKEDDEENANLRGKSKDISLKLQENEEQQSKGQKRQDKQEMIKELVEEKTPKAEPNTGNDIPKPVQAKTSDKGKEEKKSIKMEIKTGEAKEEVDAKMGGGFAPNIAETATKFEEFESEKLDSDEVDKIQKLVEKTEDEEGNHKVGTQSEDISSRKLQEIGEQQFQGPKRQKKQEKIRELVEEQTLEAKTNIGNDIPKPVQEIKELQKVETLEKTGDERKARKVKKKSVKMEINNEDVKEEVDEKMGQGFEPNVSETDDDFESNKLEADEVDKIHALFEKQQDEEEIAECGRQTEDISLKELQEIEEQQFHGQKRQEKQEKIKELVEEKTLEEETNIGNINPKPVAERSEGKHKIQNKFQDDTKNQPEEYKEKFTETNDPGTRKVQEIIRKQELNEPARSEKESKIRELVKSKTNDEGKEKKIAEKETKAETYVGNDILKPVQEISEGKHKIPELSQEETKNQPEEYLKKIKETGKKTNDAGARKLQEIKQELNEPARSEKESKTQELVKNKRNEIAETETREQDSNRPKIIREQEKIQELAEEKTNFSKNGKAKDKDEIAEKKTEFCVDDDDISSKFRDVEQQDSDAMKGQEEKDMIQELALEEKVSDGGKGIVAVLDTKVENNKSKKVQEIDGQQLHEEDRYGKQFQKLIVGEVSGRGEVDDIKIIEEEKEIRDSSRKGQETAKTDSELHNNREVCRSEEKKYDRPEKIEQELVNLNSQLEQDNVEDGEKTQEPVEEEIKDCREEEGSGESKTKTDDDVVRKVQGVKEHESYGPEREHASKIQELVEEKIGDHEEEEDEKKIAESEIEAECDSLRKVDGGKAQELHEPKIHKERDKTRINGAEEPSCQEDKNMVEPLTIREDDNFVDVPEINKEQPDKLERQEKPYKIQEVVEARLNDHKEEEQEEKATAKAELETERESSKKVEETEQQKKYHGPKMRNSEEKKKNIAVEEKRTKTKDGSLKKVRDDEDQESSKPYKREIDDKTHELVEMGTSDYREKAKKQDENDILRSQEDLDEFERHGEQSNIPHLVEEEKVENIAELGRESYEDWTQEEREKRKNLVKEESADLKDKHTGVDDHIDDKQEKIIVNSERKTEEDSSKRVQETEKQDEDELQRSMAQDKMQETEEKDKTRAMEKNEIVERREKTINGSLRKVREDEEDPQLGKQKRHGEEDRIHELVVEAELNDHRGKVKKKDGDDVLRRSQETVKLDLGKRERHFKQRRIPKSVEEGEHEEEERYQKVSQAKTKVEHEINKKIGKNKDPEPEKQELYKSEAVLKEEVGDREKEEENLVDGSATKIQETEKEELEMYKKQDMVLDFVEDVTGDQKDEKAEEAAAVVASNANGSSRTVKTIEEESEEHMEKDKIPEISDPKVKETKEEVPKSRYVRDTKELEAHVPELEGKIENCKDDGQGKRAEKGKQGKIVESQERFKSRSDDGIVRKIQETKVQESNEKKNQEQKGKVEETVRRETSSHEVELVTEDDSLRKGQEFLEKESHVSKSGPVKQEKIQQLKKVKSQDHVNEDEEQELETKINNVNSSEEEEQTKIRKTMGEKSNAPEKEKEANEKIAEERMQDKTDSRTKNQEIKGEEPYKFIRNLEHDKIPEYHREEKKGMEQREIEEMKRTTEECSSRKVQKIKAQESFELEKHRKLSEIQESSNTQESVEKETQEHREEEMNERRGYNAVLKEKSMASSESQDVEEKGSDQPKRYAEQELMTKKERKEEIFVREGEQKEKAKRISQVDSKANDDSSIKNHQDLVEIEEGNVVGKAETVDEYASSRTIHEQEERNSDKLEGHGEEDMSKKLAEQGTSDDKESKEGNRAGEVWEDVETKIRSDSFGKVRQIEEEETDKKLSDVEKYIRGKSKETKNQETKRKDVRSGNKTQANEKQESHEQKRNEEEVIEKQETIEEHDSSRKIHEHNEQKSDTMSENIAEEETNDDKEGNRAGEVLGEVLKIRETEKQEQDKKKSFVDTSGKAKENKNQETKRTDDDSSGNKTQKQESHKKKSHHDQDKKNPGLIGKETNCFRNEDDVKEDKEIAEAEVLRKLKEIEKRESSKMVEGHENGDDIKELVEEKMNNKEEEEDKKSIVTDVLAKAEDDELRKQDKSREQRLGDNLKYEETSKTETKRKDNEHERIKEQGRIKELVEDRTHSCREKESKETEFEDSKKIQERDREESTEPGRNEKQDKIQEPVDRETSEDDEEELEIEFEDEEEDWEAEVIQVTDSDEDNDNIRQIKRIRLGFRLVGGSTLFMSLIVIVISFIRSKRKIRCYKF</sequence>
<keyword evidence="3" id="KW-1133">Transmembrane helix</keyword>
<feature type="compositionally biased region" description="Basic and acidic residues" evidence="2">
    <location>
        <begin position="2362"/>
        <end position="2397"/>
    </location>
</feature>
<keyword evidence="3" id="KW-0812">Transmembrane</keyword>
<evidence type="ECO:0000256" key="2">
    <source>
        <dbReference type="SAM" id="MobiDB-lite"/>
    </source>
</evidence>
<feature type="compositionally biased region" description="Acidic residues" evidence="2">
    <location>
        <begin position="457"/>
        <end position="466"/>
    </location>
</feature>
<feature type="compositionally biased region" description="Basic and acidic residues" evidence="2">
    <location>
        <begin position="2617"/>
        <end position="2653"/>
    </location>
</feature>
<dbReference type="PROSITE" id="PS01031">
    <property type="entry name" value="SHSP"/>
    <property type="match status" value="1"/>
</dbReference>
<feature type="compositionally biased region" description="Basic and acidic residues" evidence="2">
    <location>
        <begin position="2690"/>
        <end position="2699"/>
    </location>
</feature>
<feature type="region of interest" description="Disordered" evidence="2">
    <location>
        <begin position="2712"/>
        <end position="2879"/>
    </location>
</feature>
<dbReference type="RefSeq" id="XP_010416602.1">
    <property type="nucleotide sequence ID" value="XM_010418300.2"/>
</dbReference>
<feature type="compositionally biased region" description="Basic and acidic residues" evidence="2">
    <location>
        <begin position="1785"/>
        <end position="1810"/>
    </location>
</feature>
<feature type="compositionally biased region" description="Acidic residues" evidence="2">
    <location>
        <begin position="2860"/>
        <end position="2879"/>
    </location>
</feature>
<feature type="region of interest" description="Disordered" evidence="2">
    <location>
        <begin position="896"/>
        <end position="924"/>
    </location>
</feature>
<feature type="domain" description="SHSP" evidence="4">
    <location>
        <begin position="23"/>
        <end position="140"/>
    </location>
</feature>
<feature type="compositionally biased region" description="Basic and acidic residues" evidence="2">
    <location>
        <begin position="2712"/>
        <end position="2859"/>
    </location>
</feature>
<feature type="compositionally biased region" description="Basic residues" evidence="2">
    <location>
        <begin position="1878"/>
        <end position="1888"/>
    </location>
</feature>
<protein>
    <submittedName>
        <fullName evidence="6">Trichohyalin</fullName>
    </submittedName>
</protein>
<feature type="compositionally biased region" description="Basic and acidic residues" evidence="2">
    <location>
        <begin position="1707"/>
        <end position="1770"/>
    </location>
</feature>
<dbReference type="GeneID" id="104702447"/>
<feature type="compositionally biased region" description="Basic and acidic residues" evidence="2">
    <location>
        <begin position="1475"/>
        <end position="1501"/>
    </location>
</feature>
<feature type="compositionally biased region" description="Basic and acidic residues" evidence="2">
    <location>
        <begin position="382"/>
        <end position="395"/>
    </location>
</feature>
<dbReference type="CDD" id="cd06464">
    <property type="entry name" value="ACD_sHsps-like"/>
    <property type="match status" value="1"/>
</dbReference>
<accession>A0ABM0SV64</accession>
<evidence type="ECO:0000256" key="1">
    <source>
        <dbReference type="PROSITE-ProRule" id="PRU00285"/>
    </source>
</evidence>
<feature type="compositionally biased region" description="Basic and acidic residues" evidence="2">
    <location>
        <begin position="1602"/>
        <end position="1670"/>
    </location>
</feature>
<proteinExistence type="inferred from homology"/>
<dbReference type="InterPro" id="IPR002068">
    <property type="entry name" value="A-crystallin/Hsp20_dom"/>
</dbReference>
<feature type="transmembrane region" description="Helical" evidence="3">
    <location>
        <begin position="2904"/>
        <end position="2926"/>
    </location>
</feature>
<keyword evidence="5" id="KW-1185">Reference proteome</keyword>
<feature type="compositionally biased region" description="Basic and acidic residues" evidence="2">
    <location>
        <begin position="2492"/>
        <end position="2590"/>
    </location>
</feature>
<evidence type="ECO:0000313" key="6">
    <source>
        <dbReference type="RefSeq" id="XP_010416602.1"/>
    </source>
</evidence>
<feature type="compositionally biased region" description="Basic and acidic residues" evidence="2">
    <location>
        <begin position="1403"/>
        <end position="1455"/>
    </location>
</feature>
<reference evidence="5" key="1">
    <citation type="journal article" date="2014" name="Nat. Commun.">
        <title>The emerging biofuel crop Camelina sativa retains a highly undifferentiated hexaploid genome structure.</title>
        <authorList>
            <person name="Kagale S."/>
            <person name="Koh C."/>
            <person name="Nixon J."/>
            <person name="Bollina V."/>
            <person name="Clarke W.E."/>
            <person name="Tuteja R."/>
            <person name="Spillane C."/>
            <person name="Robinson S.J."/>
            <person name="Links M.G."/>
            <person name="Clarke C."/>
            <person name="Higgins E.E."/>
            <person name="Huebert T."/>
            <person name="Sharpe A.G."/>
            <person name="Parkin I.A."/>
        </authorList>
    </citation>
    <scope>NUCLEOTIDE SEQUENCE [LARGE SCALE GENOMIC DNA]</scope>
    <source>
        <strain evidence="5">cv. DH55</strain>
    </source>
</reference>
<reference evidence="6" key="2">
    <citation type="submission" date="2025-08" db="UniProtKB">
        <authorList>
            <consortium name="RefSeq"/>
        </authorList>
    </citation>
    <scope>IDENTIFICATION</scope>
    <source>
        <tissue evidence="6">Leaf</tissue>
    </source>
</reference>
<evidence type="ECO:0000313" key="5">
    <source>
        <dbReference type="Proteomes" id="UP000694864"/>
    </source>
</evidence>
<name>A0ABM0SV64_CAMSA</name>
<feature type="compositionally biased region" description="Basic and acidic residues" evidence="2">
    <location>
        <begin position="2023"/>
        <end position="2083"/>
    </location>
</feature>
<dbReference type="SUPFAM" id="SSF49764">
    <property type="entry name" value="HSP20-like chaperones"/>
    <property type="match status" value="1"/>
</dbReference>
<feature type="compositionally biased region" description="Basic and acidic residues" evidence="2">
    <location>
        <begin position="1332"/>
        <end position="1374"/>
    </location>
</feature>
<feature type="compositionally biased region" description="Basic and acidic residues" evidence="2">
    <location>
        <begin position="229"/>
        <end position="257"/>
    </location>
</feature>
<feature type="region of interest" description="Disordered" evidence="2">
    <location>
        <begin position="2001"/>
        <end position="2699"/>
    </location>
</feature>
<feature type="compositionally biased region" description="Basic and acidic residues" evidence="2">
    <location>
        <begin position="637"/>
        <end position="664"/>
    </location>
</feature>
<feature type="compositionally biased region" description="Basic and acidic residues" evidence="2">
    <location>
        <begin position="2408"/>
        <end position="2421"/>
    </location>
</feature>
<feature type="compositionally biased region" description="Basic and acidic residues" evidence="2">
    <location>
        <begin position="1533"/>
        <end position="1594"/>
    </location>
</feature>
<feature type="compositionally biased region" description="Basic and acidic residues" evidence="2">
    <location>
        <begin position="2444"/>
        <end position="2484"/>
    </location>
</feature>
<feature type="region of interest" description="Disordered" evidence="2">
    <location>
        <begin position="1707"/>
        <end position="1838"/>
    </location>
</feature>
<feature type="compositionally biased region" description="Basic and acidic residues" evidence="2">
    <location>
        <begin position="2301"/>
        <end position="2316"/>
    </location>
</feature>
<feature type="compositionally biased region" description="Basic and acidic residues" evidence="2">
    <location>
        <begin position="1107"/>
        <end position="1193"/>
    </location>
</feature>
<feature type="compositionally biased region" description="Basic and acidic residues" evidence="2">
    <location>
        <begin position="2089"/>
        <end position="2161"/>
    </location>
</feature>
<feature type="compositionally biased region" description="Basic and acidic residues" evidence="2">
    <location>
        <begin position="160"/>
        <end position="176"/>
    </location>
</feature>
<feature type="region of interest" description="Disordered" evidence="2">
    <location>
        <begin position="795"/>
        <end position="815"/>
    </location>
</feature>
<feature type="compositionally biased region" description="Basic and acidic residues" evidence="2">
    <location>
        <begin position="1889"/>
        <end position="1903"/>
    </location>
</feature>
<feature type="compositionally biased region" description="Basic and acidic residues" evidence="2">
    <location>
        <begin position="1511"/>
        <end position="1526"/>
    </location>
</feature>
<feature type="region of interest" description="Disordered" evidence="2">
    <location>
        <begin position="1105"/>
        <end position="1193"/>
    </location>
</feature>
<feature type="compositionally biased region" description="Basic and acidic residues" evidence="2">
    <location>
        <begin position="536"/>
        <end position="617"/>
    </location>
</feature>
<feature type="compositionally biased region" description="Basic and acidic residues" evidence="2">
    <location>
        <begin position="479"/>
        <end position="519"/>
    </location>
</feature>
<feature type="compositionally biased region" description="Basic and acidic residues" evidence="2">
    <location>
        <begin position="199"/>
        <end position="222"/>
    </location>
</feature>
<feature type="region of interest" description="Disordered" evidence="2">
    <location>
        <begin position="139"/>
        <end position="763"/>
    </location>
</feature>
<evidence type="ECO:0000259" key="4">
    <source>
        <dbReference type="PROSITE" id="PS01031"/>
    </source>
</evidence>
<feature type="region of interest" description="Disordered" evidence="2">
    <location>
        <begin position="991"/>
        <end position="1085"/>
    </location>
</feature>
<feature type="region of interest" description="Disordered" evidence="2">
    <location>
        <begin position="1332"/>
        <end position="1670"/>
    </location>
</feature>
<feature type="region of interest" description="Disordered" evidence="2">
    <location>
        <begin position="1875"/>
        <end position="1963"/>
    </location>
</feature>
<feature type="compositionally biased region" description="Basic and acidic residues" evidence="2">
    <location>
        <begin position="2207"/>
        <end position="2294"/>
    </location>
</feature>
<feature type="compositionally biased region" description="Basic and acidic residues" evidence="2">
    <location>
        <begin position="2168"/>
        <end position="2184"/>
    </location>
</feature>
<gene>
    <name evidence="6" type="primary">LOC104702447</name>
</gene>